<accession>A0A9W6S9H7</accession>
<protein>
    <submittedName>
        <fullName evidence="1">Uncharacterized protein</fullName>
    </submittedName>
</protein>
<dbReference type="AlphaFoldDB" id="A0A9W6S9H7"/>
<evidence type="ECO:0000313" key="2">
    <source>
        <dbReference type="Proteomes" id="UP001165074"/>
    </source>
</evidence>
<keyword evidence="2" id="KW-1185">Reference proteome</keyword>
<sequence>MSRAVWEAGDHDDGSGAASTDVEFTALLEDSAEDLYEGAPCGYLSTLMDGTIAKITRRC</sequence>
<proteinExistence type="predicted"/>
<dbReference type="Proteomes" id="UP001165074">
    <property type="component" value="Unassembled WGS sequence"/>
</dbReference>
<gene>
    <name evidence="1" type="ORF">Airi02_062510</name>
</gene>
<evidence type="ECO:0000313" key="1">
    <source>
        <dbReference type="EMBL" id="GLY88322.1"/>
    </source>
</evidence>
<reference evidence="1" key="1">
    <citation type="submission" date="2023-03" db="EMBL/GenBank/DDBJ databases">
        <title>Actinoallomurus iriomotensis NBRC 103684.</title>
        <authorList>
            <person name="Ichikawa N."/>
            <person name="Sato H."/>
            <person name="Tonouchi N."/>
        </authorList>
    </citation>
    <scope>NUCLEOTIDE SEQUENCE</scope>
    <source>
        <strain evidence="1">NBRC 103684</strain>
    </source>
</reference>
<comment type="caution">
    <text evidence="1">The sequence shown here is derived from an EMBL/GenBank/DDBJ whole genome shotgun (WGS) entry which is preliminary data.</text>
</comment>
<organism evidence="1 2">
    <name type="scientific">Actinoallomurus iriomotensis</name>
    <dbReference type="NCBI Taxonomy" id="478107"/>
    <lineage>
        <taxon>Bacteria</taxon>
        <taxon>Bacillati</taxon>
        <taxon>Actinomycetota</taxon>
        <taxon>Actinomycetes</taxon>
        <taxon>Streptosporangiales</taxon>
        <taxon>Thermomonosporaceae</taxon>
        <taxon>Actinoallomurus</taxon>
    </lineage>
</organism>
<dbReference type="EMBL" id="BSTK01000010">
    <property type="protein sequence ID" value="GLY88322.1"/>
    <property type="molecule type" value="Genomic_DNA"/>
</dbReference>
<dbReference type="RefSeq" id="WP_285578085.1">
    <property type="nucleotide sequence ID" value="NZ_BSTK01000010.1"/>
</dbReference>
<name>A0A9W6S9H7_9ACTN</name>